<dbReference type="Proteomes" id="UP000245383">
    <property type="component" value="Unassembled WGS sequence"/>
</dbReference>
<evidence type="ECO:0000313" key="3">
    <source>
        <dbReference type="EMBL" id="PVU98111.1"/>
    </source>
</evidence>
<keyword evidence="1" id="KW-0812">Transmembrane</keyword>
<reference evidence="3 4" key="1">
    <citation type="journal article" date="2018" name="MBio">
        <title>Comparative Genomics Reveals the Core Gene Toolbox for the Fungus-Insect Symbiosis.</title>
        <authorList>
            <person name="Wang Y."/>
            <person name="Stata M."/>
            <person name="Wang W."/>
            <person name="Stajich J.E."/>
            <person name="White M.M."/>
            <person name="Moncalvo J.M."/>
        </authorList>
    </citation>
    <scope>NUCLEOTIDE SEQUENCE [LARGE SCALE GENOMIC DNA]</scope>
    <source>
        <strain evidence="3 4">SWE-8-4</strain>
    </source>
</reference>
<evidence type="ECO:0000313" key="4">
    <source>
        <dbReference type="Proteomes" id="UP000245383"/>
    </source>
</evidence>
<dbReference type="PANTHER" id="PTHR45662">
    <property type="entry name" value="PHOSPHATIDYLINOSITIDE PHOSPHATASE SAC1"/>
    <property type="match status" value="1"/>
</dbReference>
<dbReference type="Pfam" id="PF02383">
    <property type="entry name" value="Syja_N"/>
    <property type="match status" value="1"/>
</dbReference>
<organism evidence="3 4">
    <name type="scientific">Smittium simulii</name>
    <dbReference type="NCBI Taxonomy" id="133385"/>
    <lineage>
        <taxon>Eukaryota</taxon>
        <taxon>Fungi</taxon>
        <taxon>Fungi incertae sedis</taxon>
        <taxon>Zoopagomycota</taxon>
        <taxon>Kickxellomycotina</taxon>
        <taxon>Harpellomycetes</taxon>
        <taxon>Harpellales</taxon>
        <taxon>Legeriomycetaceae</taxon>
        <taxon>Smittium</taxon>
    </lineage>
</organism>
<keyword evidence="4" id="KW-1185">Reference proteome</keyword>
<dbReference type="GO" id="GO:0043812">
    <property type="term" value="F:phosphatidylinositol-4-phosphate phosphatase activity"/>
    <property type="evidence" value="ECO:0007669"/>
    <property type="project" value="TreeGrafter"/>
</dbReference>
<comment type="caution">
    <text evidence="3">The sequence shown here is derived from an EMBL/GenBank/DDBJ whole genome shotgun (WGS) entry which is preliminary data.</text>
</comment>
<dbReference type="PROSITE" id="PS50275">
    <property type="entry name" value="SAC"/>
    <property type="match status" value="1"/>
</dbReference>
<name>A0A2T9Z0J7_9FUNG</name>
<dbReference type="STRING" id="133385.A0A2T9Z0J7"/>
<dbReference type="GO" id="GO:0005783">
    <property type="term" value="C:endoplasmic reticulum"/>
    <property type="evidence" value="ECO:0007669"/>
    <property type="project" value="TreeGrafter"/>
</dbReference>
<feature type="domain" description="SAC" evidence="2">
    <location>
        <begin position="120"/>
        <end position="463"/>
    </location>
</feature>
<keyword evidence="1" id="KW-1133">Transmembrane helix</keyword>
<proteinExistence type="predicted"/>
<dbReference type="OrthoDB" id="405996at2759"/>
<dbReference type="EMBL" id="MBFR01000003">
    <property type="protein sequence ID" value="PVU98111.1"/>
    <property type="molecule type" value="Genomic_DNA"/>
</dbReference>
<feature type="transmembrane region" description="Helical" evidence="1">
    <location>
        <begin position="534"/>
        <end position="553"/>
    </location>
</feature>
<sequence length="636" mass="73000">MDSSEFKIQIGFYDSYIAIKKSEGDQDYYIKISSEGIIQVCDNSQILPNPSKTVYGQAIMGLIQLNSGYHLILINEYKNVGIIQGKAILRASRTSILRIGSANSIIEYNKKLEKTYLDLLEYALSVKSYYFSFEFDLTTSIQNQHLAEPKPQQWQMANSDFFYNYYISEPLMDAAKSDSRVGSIICPVISGFVEIRLVWLKNQEISVALITRRSRHKQGTRYFSRGVDDEGNVSNNAETEQIVEFGQQGDQSNADIQGLIISLLQVRGSIPVRWAQVITGKYKPRMEIDLKDSEAGFQKHMEKLIKKYGKAVMVNLSDKVKYEKPVCDSFRIMSGKYCDKKYIEYVHFDFHKECSKMRFENVSILISQIKDNLDSFGSFACIPSKSKTPISVQSGIIRTNCMDCLDRTNVVQSVLATNWLLSQFRKYKLLKENETFDAYNQITATLRTIWTDNADYVSMAYSGTGALKTEYTRTGKYTKMGLLNDGYNSIERYIRNNFFDGDRQNSYDLFLGYYRFSNEVEDPIIQNMSTDCKMLIATLMSAIFLLILTLSTISLKNIFSFKIILGLIIWPLILYYGAETLFKKHAFEVLNWPSLVSYPYRPFVAVTNSKVQVPYVSQHLDTIIDKFSQKQHLKTD</sequence>
<gene>
    <name evidence="3" type="ORF">BB561_000099</name>
</gene>
<protein>
    <recommendedName>
        <fullName evidence="2">SAC domain-containing protein</fullName>
    </recommendedName>
</protein>
<dbReference type="GO" id="GO:0046856">
    <property type="term" value="P:phosphatidylinositol dephosphorylation"/>
    <property type="evidence" value="ECO:0007669"/>
    <property type="project" value="TreeGrafter"/>
</dbReference>
<dbReference type="PANTHER" id="PTHR45662:SF2">
    <property type="entry name" value="PHOSPHATIDYLINOSITOL-3-PHOSPHATASE SAC1"/>
    <property type="match status" value="1"/>
</dbReference>
<accession>A0A2T9Z0J7</accession>
<evidence type="ECO:0000256" key="1">
    <source>
        <dbReference type="SAM" id="Phobius"/>
    </source>
</evidence>
<keyword evidence="1" id="KW-0472">Membrane</keyword>
<evidence type="ECO:0000259" key="2">
    <source>
        <dbReference type="PROSITE" id="PS50275"/>
    </source>
</evidence>
<dbReference type="InterPro" id="IPR002013">
    <property type="entry name" value="SAC_dom"/>
</dbReference>
<dbReference type="AlphaFoldDB" id="A0A2T9Z0J7"/>
<feature type="transmembrane region" description="Helical" evidence="1">
    <location>
        <begin position="559"/>
        <end position="578"/>
    </location>
</feature>